<sequence>MNKERRKEIARAAAMIDEAKGILETCRDEEQEYYDNMPESFQDGEKGSTAQEAIDALEEAVSSLEDLTANISDFAA</sequence>
<proteinExistence type="predicted"/>
<dbReference type="STRING" id="1183432.AGR3A_Cc120041"/>
<accession>A0A1S7NMK4</accession>
<evidence type="ECO:0000313" key="1">
    <source>
        <dbReference type="EMBL" id="CUX09192.1"/>
    </source>
</evidence>
<protein>
    <submittedName>
        <fullName evidence="1">Uncharacterized protein</fullName>
    </submittedName>
</protein>
<evidence type="ECO:0000313" key="2">
    <source>
        <dbReference type="Proteomes" id="UP000191988"/>
    </source>
</evidence>
<dbReference type="RefSeq" id="WP_080841883.1">
    <property type="nucleotide sequence ID" value="NZ_LT009723.1"/>
</dbReference>
<reference evidence="2" key="1">
    <citation type="submission" date="2016-01" db="EMBL/GenBank/DDBJ databases">
        <authorList>
            <person name="Regsiter A."/>
            <person name="william w."/>
        </authorList>
    </citation>
    <scope>NUCLEOTIDE SEQUENCE [LARGE SCALE GENOMIC DNA]</scope>
    <source>
        <strain evidence="2">CFBP 6623</strain>
    </source>
</reference>
<dbReference type="Proteomes" id="UP000191988">
    <property type="component" value="Unassembled WGS sequence"/>
</dbReference>
<name>A0A1S7NMK4_9HYPH</name>
<dbReference type="AlphaFoldDB" id="A0A1S7NMK4"/>
<keyword evidence="2" id="KW-1185">Reference proteome</keyword>
<gene>
    <name evidence="1" type="ORF">AGR3A_Cc120041</name>
</gene>
<dbReference type="EMBL" id="FBWK01000004">
    <property type="protein sequence ID" value="CUX09192.1"/>
    <property type="molecule type" value="Genomic_DNA"/>
</dbReference>
<organism evidence="1 2">
    <name type="scientific">Agrobacterium tomkonis CFBP 6623</name>
    <dbReference type="NCBI Taxonomy" id="1183432"/>
    <lineage>
        <taxon>Bacteria</taxon>
        <taxon>Pseudomonadati</taxon>
        <taxon>Pseudomonadota</taxon>
        <taxon>Alphaproteobacteria</taxon>
        <taxon>Hyphomicrobiales</taxon>
        <taxon>Rhizobiaceae</taxon>
        <taxon>Rhizobium/Agrobacterium group</taxon>
        <taxon>Agrobacterium</taxon>
        <taxon>Agrobacterium tumefaciens complex</taxon>
    </lineage>
</organism>